<evidence type="ECO:0000256" key="2">
    <source>
        <dbReference type="ARBA" id="ARBA00022553"/>
    </source>
</evidence>
<dbReference type="SUPFAM" id="SSF52172">
    <property type="entry name" value="CheY-like"/>
    <property type="match status" value="1"/>
</dbReference>
<evidence type="ECO:0000256" key="8">
    <source>
        <dbReference type="PROSITE-ProRule" id="PRU00169"/>
    </source>
</evidence>
<keyword evidence="4" id="KW-0805">Transcription regulation</keyword>
<evidence type="ECO:0000313" key="13">
    <source>
        <dbReference type="Proteomes" id="UP000821846"/>
    </source>
</evidence>
<keyword evidence="3" id="KW-0902">Two-component regulatory system</keyword>
<gene>
    <name evidence="12" type="ORF">HFM93_05025</name>
</gene>
<dbReference type="PANTHER" id="PTHR48111:SF22">
    <property type="entry name" value="REGULATOR OF RPOS"/>
    <property type="match status" value="1"/>
</dbReference>
<comment type="caution">
    <text evidence="12">The sequence shown here is derived from an EMBL/GenBank/DDBJ whole genome shotgun (WGS) entry which is preliminary data.</text>
</comment>
<sequence>MQILIIEDEKRLADALGQIMQEARYQADIVYDGRDGLAYASSGDYDVIVLDVMLPGMDGFEVVHHLRESKISTPVIMLTALDDVKNKITGLDSGADDYMTKPFVPEELLARIRALSRRQGEVILEELTFDDLTLNLSSNDLSCKNKSIHLGYKEFEILKILMSNPKILISKETLIVKVWGAESAAESNNVEAYISFLRKKFHYLDSKVTIGTVRKVGYRLESEETS</sequence>
<evidence type="ECO:0000256" key="3">
    <source>
        <dbReference type="ARBA" id="ARBA00023012"/>
    </source>
</evidence>
<dbReference type="Gene3D" id="1.10.10.10">
    <property type="entry name" value="Winged helix-like DNA-binding domain superfamily/Winged helix DNA-binding domain"/>
    <property type="match status" value="1"/>
</dbReference>
<dbReference type="CDD" id="cd00383">
    <property type="entry name" value="trans_reg_C"/>
    <property type="match status" value="1"/>
</dbReference>
<dbReference type="SUPFAM" id="SSF46894">
    <property type="entry name" value="C-terminal effector domain of the bipartite response regulators"/>
    <property type="match status" value="1"/>
</dbReference>
<accession>A0ABX2GW20</accession>
<keyword evidence="6" id="KW-0804">Transcription</keyword>
<feature type="domain" description="OmpR/PhoB-type" evidence="11">
    <location>
        <begin position="124"/>
        <end position="222"/>
    </location>
</feature>
<keyword evidence="5 9" id="KW-0238">DNA-binding</keyword>
<organism evidence="12 13">
    <name type="scientific">Faecalicatena fissicatena</name>
    <dbReference type="NCBI Taxonomy" id="290055"/>
    <lineage>
        <taxon>Bacteria</taxon>
        <taxon>Bacillati</taxon>
        <taxon>Bacillota</taxon>
        <taxon>Clostridia</taxon>
        <taxon>Lachnospirales</taxon>
        <taxon>Lachnospiraceae</taxon>
        <taxon>Faecalicatena</taxon>
    </lineage>
</organism>
<reference evidence="12 13" key="1">
    <citation type="journal article" date="2020" name="Cell Host Microbe">
        <title>Functional and Genomic Variation between Human-Derived Isolates of Lachnospiraceae Reveals Inter- and Intra-Species Diversity.</title>
        <authorList>
            <person name="Sorbara M.T."/>
            <person name="Littmann E.R."/>
            <person name="Fontana E."/>
            <person name="Moody T.U."/>
            <person name="Kohout C.E."/>
            <person name="Gjonbalaj M."/>
            <person name="Eaton V."/>
            <person name="Seok R."/>
            <person name="Leiner I.M."/>
            <person name="Pamer E.G."/>
        </authorList>
    </citation>
    <scope>NUCLEOTIDE SEQUENCE [LARGE SCALE GENOMIC DNA]</scope>
    <source>
        <strain evidence="12 13">MSK.14.16</strain>
    </source>
</reference>
<name>A0ABX2GW20_9FIRM</name>
<evidence type="ECO:0000256" key="1">
    <source>
        <dbReference type="ARBA" id="ARBA00018672"/>
    </source>
</evidence>
<evidence type="ECO:0000256" key="5">
    <source>
        <dbReference type="ARBA" id="ARBA00023125"/>
    </source>
</evidence>
<dbReference type="PANTHER" id="PTHR48111">
    <property type="entry name" value="REGULATOR OF RPOS"/>
    <property type="match status" value="1"/>
</dbReference>
<dbReference type="InterPro" id="IPR036388">
    <property type="entry name" value="WH-like_DNA-bd_sf"/>
</dbReference>
<comment type="function">
    <text evidence="7">May play the central regulatory role in sporulation. It may be an element of the effector pathway responsible for the activation of sporulation genes in response to nutritional stress. Spo0A may act in concert with spo0H (a sigma factor) to control the expression of some genes that are critical to the sporulation process.</text>
</comment>
<dbReference type="RefSeq" id="WP_173865689.1">
    <property type="nucleotide sequence ID" value="NZ_JAAWUU010000005.1"/>
</dbReference>
<dbReference type="EMBL" id="JAAWUZ010000012">
    <property type="protein sequence ID" value="NSG29655.1"/>
    <property type="molecule type" value="Genomic_DNA"/>
</dbReference>
<protein>
    <recommendedName>
        <fullName evidence="1">Stage 0 sporulation protein A homolog</fullName>
    </recommendedName>
</protein>
<dbReference type="PROSITE" id="PS50110">
    <property type="entry name" value="RESPONSE_REGULATORY"/>
    <property type="match status" value="1"/>
</dbReference>
<evidence type="ECO:0000256" key="7">
    <source>
        <dbReference type="ARBA" id="ARBA00024867"/>
    </source>
</evidence>
<feature type="DNA-binding region" description="OmpR/PhoB-type" evidence="9">
    <location>
        <begin position="124"/>
        <end position="222"/>
    </location>
</feature>
<dbReference type="Pfam" id="PF00486">
    <property type="entry name" value="Trans_reg_C"/>
    <property type="match status" value="1"/>
</dbReference>
<keyword evidence="2 8" id="KW-0597">Phosphoprotein</keyword>
<evidence type="ECO:0000256" key="4">
    <source>
        <dbReference type="ARBA" id="ARBA00023015"/>
    </source>
</evidence>
<dbReference type="Gene3D" id="6.10.250.690">
    <property type="match status" value="1"/>
</dbReference>
<dbReference type="InterPro" id="IPR001789">
    <property type="entry name" value="Sig_transdc_resp-reg_receiver"/>
</dbReference>
<evidence type="ECO:0000259" key="11">
    <source>
        <dbReference type="PROSITE" id="PS51755"/>
    </source>
</evidence>
<feature type="domain" description="Response regulatory" evidence="10">
    <location>
        <begin position="2"/>
        <end position="116"/>
    </location>
</feature>
<dbReference type="Proteomes" id="UP000821846">
    <property type="component" value="Unassembled WGS sequence"/>
</dbReference>
<proteinExistence type="predicted"/>
<dbReference type="InterPro" id="IPR039420">
    <property type="entry name" value="WalR-like"/>
</dbReference>
<feature type="modified residue" description="4-aspartylphosphate" evidence="8">
    <location>
        <position position="51"/>
    </location>
</feature>
<keyword evidence="13" id="KW-1185">Reference proteome</keyword>
<dbReference type="PROSITE" id="PS51755">
    <property type="entry name" value="OMPR_PHOB"/>
    <property type="match status" value="1"/>
</dbReference>
<dbReference type="InterPro" id="IPR001867">
    <property type="entry name" value="OmpR/PhoB-type_DNA-bd"/>
</dbReference>
<evidence type="ECO:0000256" key="9">
    <source>
        <dbReference type="PROSITE-ProRule" id="PRU01091"/>
    </source>
</evidence>
<dbReference type="SMART" id="SM00862">
    <property type="entry name" value="Trans_reg_C"/>
    <property type="match status" value="1"/>
</dbReference>
<evidence type="ECO:0000313" key="12">
    <source>
        <dbReference type="EMBL" id="NSG29655.1"/>
    </source>
</evidence>
<evidence type="ECO:0000256" key="6">
    <source>
        <dbReference type="ARBA" id="ARBA00023163"/>
    </source>
</evidence>
<dbReference type="Gene3D" id="3.40.50.2300">
    <property type="match status" value="1"/>
</dbReference>
<dbReference type="InterPro" id="IPR016032">
    <property type="entry name" value="Sig_transdc_resp-reg_C-effctor"/>
</dbReference>
<dbReference type="Pfam" id="PF00072">
    <property type="entry name" value="Response_reg"/>
    <property type="match status" value="1"/>
</dbReference>
<dbReference type="SMART" id="SM00448">
    <property type="entry name" value="REC"/>
    <property type="match status" value="1"/>
</dbReference>
<evidence type="ECO:0000259" key="10">
    <source>
        <dbReference type="PROSITE" id="PS50110"/>
    </source>
</evidence>
<dbReference type="InterPro" id="IPR011006">
    <property type="entry name" value="CheY-like_superfamily"/>
</dbReference>